<feature type="region of interest" description="Disordered" evidence="1">
    <location>
        <begin position="12"/>
        <end position="44"/>
    </location>
</feature>
<comment type="caution">
    <text evidence="2">The sequence shown here is derived from an EMBL/GenBank/DDBJ whole genome shotgun (WGS) entry which is preliminary data.</text>
</comment>
<evidence type="ECO:0000256" key="1">
    <source>
        <dbReference type="SAM" id="MobiDB-lite"/>
    </source>
</evidence>
<dbReference type="EMBL" id="BAABIK010000006">
    <property type="protein sequence ID" value="GAA4935383.1"/>
    <property type="molecule type" value="Genomic_DNA"/>
</dbReference>
<evidence type="ECO:0000313" key="3">
    <source>
        <dbReference type="Proteomes" id="UP001499993"/>
    </source>
</evidence>
<evidence type="ECO:0008006" key="4">
    <source>
        <dbReference type="Google" id="ProtNLM"/>
    </source>
</evidence>
<accession>A0ABP9GAG2</accession>
<evidence type="ECO:0000313" key="2">
    <source>
        <dbReference type="EMBL" id="GAA4935383.1"/>
    </source>
</evidence>
<name>A0ABP9GAG2_9ACTN</name>
<reference evidence="3" key="1">
    <citation type="journal article" date="2019" name="Int. J. Syst. Evol. Microbiol.">
        <title>The Global Catalogue of Microorganisms (GCM) 10K type strain sequencing project: providing services to taxonomists for standard genome sequencing and annotation.</title>
        <authorList>
            <consortium name="The Broad Institute Genomics Platform"/>
            <consortium name="The Broad Institute Genome Sequencing Center for Infectious Disease"/>
            <person name="Wu L."/>
            <person name="Ma J."/>
        </authorList>
    </citation>
    <scope>NUCLEOTIDE SEQUENCE [LARGE SCALE GENOMIC DNA]</scope>
    <source>
        <strain evidence="3">JCM 18123</strain>
    </source>
</reference>
<protein>
    <recommendedName>
        <fullName evidence="4">Secreted protein</fullName>
    </recommendedName>
</protein>
<dbReference type="Proteomes" id="UP001499993">
    <property type="component" value="Unassembled WGS sequence"/>
</dbReference>
<organism evidence="2 3">
    <name type="scientific">Streptomonospora halophila</name>
    <dbReference type="NCBI Taxonomy" id="427369"/>
    <lineage>
        <taxon>Bacteria</taxon>
        <taxon>Bacillati</taxon>
        <taxon>Actinomycetota</taxon>
        <taxon>Actinomycetes</taxon>
        <taxon>Streptosporangiales</taxon>
        <taxon>Nocardiopsidaceae</taxon>
        <taxon>Streptomonospora</taxon>
    </lineage>
</organism>
<feature type="compositionally biased region" description="Low complexity" evidence="1">
    <location>
        <begin position="12"/>
        <end position="23"/>
    </location>
</feature>
<proteinExistence type="predicted"/>
<sequence>MRAAASGAAAVVSAAAPSDPALARRIHGPEGTRAPSTAVQSRGKRRLISWSTALQSHKAVAGPATSIAMPAYTV</sequence>
<keyword evidence="3" id="KW-1185">Reference proteome</keyword>
<gene>
    <name evidence="2" type="ORF">GCM10023224_15130</name>
</gene>